<dbReference type="SUPFAM" id="SSF52540">
    <property type="entry name" value="P-loop containing nucleoside triphosphate hydrolases"/>
    <property type="match status" value="1"/>
</dbReference>
<accession>A0A9W7L5F9</accession>
<dbReference type="PANTHER" id="PTHR48041:SF139">
    <property type="entry name" value="PROTEIN SCARLET"/>
    <property type="match status" value="1"/>
</dbReference>
<dbReference type="InterPro" id="IPR045865">
    <property type="entry name" value="ACT-like_dom_sf"/>
</dbReference>
<dbReference type="EC" id="1.1.1.95" evidence="3"/>
<dbReference type="Pfam" id="PF01061">
    <property type="entry name" value="ABC2_membrane"/>
    <property type="match status" value="1"/>
</dbReference>
<keyword evidence="15" id="KW-1185">Reference proteome</keyword>
<evidence type="ECO:0000256" key="6">
    <source>
        <dbReference type="ARBA" id="ARBA00022741"/>
    </source>
</evidence>
<evidence type="ECO:0000313" key="15">
    <source>
        <dbReference type="Proteomes" id="UP001165082"/>
    </source>
</evidence>
<organism evidence="14 15">
    <name type="scientific">Triparma retinervis</name>
    <dbReference type="NCBI Taxonomy" id="2557542"/>
    <lineage>
        <taxon>Eukaryota</taxon>
        <taxon>Sar</taxon>
        <taxon>Stramenopiles</taxon>
        <taxon>Ochrophyta</taxon>
        <taxon>Bolidophyceae</taxon>
        <taxon>Parmales</taxon>
        <taxon>Triparmaceae</taxon>
        <taxon>Triparma</taxon>
    </lineage>
</organism>
<evidence type="ECO:0000256" key="1">
    <source>
        <dbReference type="ARBA" id="ARBA00004141"/>
    </source>
</evidence>
<comment type="catalytic activity">
    <reaction evidence="10">
        <text>(2R)-3-phosphoglycerate + NAD(+) = 3-phosphooxypyruvate + NADH + H(+)</text>
        <dbReference type="Rhea" id="RHEA:12641"/>
        <dbReference type="ChEBI" id="CHEBI:15378"/>
        <dbReference type="ChEBI" id="CHEBI:18110"/>
        <dbReference type="ChEBI" id="CHEBI:57540"/>
        <dbReference type="ChEBI" id="CHEBI:57945"/>
        <dbReference type="ChEBI" id="CHEBI:58272"/>
        <dbReference type="EC" id="1.1.1.95"/>
    </reaction>
</comment>
<dbReference type="CDD" id="cd12174">
    <property type="entry name" value="PGDH_like_3"/>
    <property type="match status" value="1"/>
</dbReference>
<keyword evidence="5 11" id="KW-0812">Transmembrane</keyword>
<feature type="domain" description="ACT" evidence="13">
    <location>
        <begin position="911"/>
        <end position="989"/>
    </location>
</feature>
<dbReference type="OrthoDB" id="418179at2759"/>
<dbReference type="FunFam" id="3.40.50.720:FF:000584">
    <property type="entry name" value="D-3-phosphoglycerate dehydrogenase"/>
    <property type="match status" value="1"/>
</dbReference>
<evidence type="ECO:0000256" key="3">
    <source>
        <dbReference type="ARBA" id="ARBA00013143"/>
    </source>
</evidence>
<dbReference type="SMART" id="SM00382">
    <property type="entry name" value="AAA"/>
    <property type="match status" value="1"/>
</dbReference>
<dbReference type="GO" id="GO:0005524">
    <property type="term" value="F:ATP binding"/>
    <property type="evidence" value="ECO:0007669"/>
    <property type="project" value="UniProtKB-KW"/>
</dbReference>
<dbReference type="InterPro" id="IPR003439">
    <property type="entry name" value="ABC_transporter-like_ATP-bd"/>
</dbReference>
<dbReference type="InterPro" id="IPR002912">
    <property type="entry name" value="ACT_dom"/>
</dbReference>
<evidence type="ECO:0000256" key="8">
    <source>
        <dbReference type="ARBA" id="ARBA00022989"/>
    </source>
</evidence>
<dbReference type="InterPro" id="IPR050352">
    <property type="entry name" value="ABCG_transporters"/>
</dbReference>
<evidence type="ECO:0000256" key="2">
    <source>
        <dbReference type="ARBA" id="ARBA00005216"/>
    </source>
</evidence>
<dbReference type="Pfam" id="PF19055">
    <property type="entry name" value="ABC2_membrane_7"/>
    <property type="match status" value="1"/>
</dbReference>
<dbReference type="InterPro" id="IPR013525">
    <property type="entry name" value="ABC2_TM"/>
</dbReference>
<proteinExistence type="predicted"/>
<dbReference type="Proteomes" id="UP001165082">
    <property type="component" value="Unassembled WGS sequence"/>
</dbReference>
<evidence type="ECO:0000256" key="7">
    <source>
        <dbReference type="ARBA" id="ARBA00022840"/>
    </source>
</evidence>
<evidence type="ECO:0000256" key="9">
    <source>
        <dbReference type="ARBA" id="ARBA00023136"/>
    </source>
</evidence>
<dbReference type="InterPro" id="IPR027417">
    <property type="entry name" value="P-loop_NTPase"/>
</dbReference>
<dbReference type="Gene3D" id="3.40.50.720">
    <property type="entry name" value="NAD(P)-binding Rossmann-like Domain"/>
    <property type="match status" value="2"/>
</dbReference>
<feature type="transmembrane region" description="Helical" evidence="11">
    <location>
        <begin position="362"/>
        <end position="384"/>
    </location>
</feature>
<dbReference type="EMBL" id="BRXZ01007748">
    <property type="protein sequence ID" value="GMI33611.1"/>
    <property type="molecule type" value="Genomic_DNA"/>
</dbReference>
<evidence type="ECO:0000259" key="12">
    <source>
        <dbReference type="PROSITE" id="PS50893"/>
    </source>
</evidence>
<feature type="transmembrane region" description="Helical" evidence="11">
    <location>
        <begin position="404"/>
        <end position="429"/>
    </location>
</feature>
<comment type="subcellular location">
    <subcellularLocation>
        <location evidence="1">Membrane</location>
        <topology evidence="1">Multi-pass membrane protein</topology>
    </subcellularLocation>
</comment>
<dbReference type="PROSITE" id="PS50893">
    <property type="entry name" value="ABC_TRANSPORTER_2"/>
    <property type="match status" value="1"/>
</dbReference>
<feature type="transmembrane region" description="Helical" evidence="11">
    <location>
        <begin position="441"/>
        <end position="465"/>
    </location>
</feature>
<dbReference type="Gene3D" id="3.30.70.260">
    <property type="match status" value="1"/>
</dbReference>
<keyword evidence="6" id="KW-0547">Nucleotide-binding</keyword>
<feature type="domain" description="ABC transporter" evidence="12">
    <location>
        <begin position="2"/>
        <end position="239"/>
    </location>
</feature>
<evidence type="ECO:0000256" key="4">
    <source>
        <dbReference type="ARBA" id="ARBA00022448"/>
    </source>
</evidence>
<dbReference type="GO" id="GO:0004617">
    <property type="term" value="F:phosphoglycerate dehydrogenase activity"/>
    <property type="evidence" value="ECO:0007669"/>
    <property type="project" value="UniProtKB-EC"/>
</dbReference>
<evidence type="ECO:0000256" key="5">
    <source>
        <dbReference type="ARBA" id="ARBA00022692"/>
    </source>
</evidence>
<dbReference type="SUPFAM" id="SSF55021">
    <property type="entry name" value="ACT-like"/>
    <property type="match status" value="1"/>
</dbReference>
<dbReference type="CDD" id="cd03213">
    <property type="entry name" value="ABCG_EPDR"/>
    <property type="match status" value="1"/>
</dbReference>
<keyword evidence="8 11" id="KW-1133">Transmembrane helix</keyword>
<dbReference type="Gene3D" id="3.40.50.300">
    <property type="entry name" value="P-loop containing nucleotide triphosphate hydrolases"/>
    <property type="match status" value="1"/>
</dbReference>
<dbReference type="GO" id="GO:0140359">
    <property type="term" value="F:ABC-type transporter activity"/>
    <property type="evidence" value="ECO:0007669"/>
    <property type="project" value="InterPro"/>
</dbReference>
<dbReference type="PROSITE" id="PS00211">
    <property type="entry name" value="ABC_TRANSPORTER_1"/>
    <property type="match status" value="1"/>
</dbReference>
<dbReference type="SUPFAM" id="SSF52283">
    <property type="entry name" value="Formate/glycerate dehydrogenase catalytic domain-like"/>
    <property type="match status" value="1"/>
</dbReference>
<dbReference type="PROSITE" id="PS51671">
    <property type="entry name" value="ACT"/>
    <property type="match status" value="1"/>
</dbReference>
<dbReference type="InterPro" id="IPR006139">
    <property type="entry name" value="D-isomer_2_OHA_DH_cat_dom"/>
</dbReference>
<protein>
    <recommendedName>
        <fullName evidence="3">phosphoglycerate dehydrogenase</fullName>
        <ecNumber evidence="3">1.1.1.95</ecNumber>
    </recommendedName>
</protein>
<keyword evidence="9 11" id="KW-0472">Membrane</keyword>
<dbReference type="InterPro" id="IPR029752">
    <property type="entry name" value="D-isomer_DH_CS1"/>
</dbReference>
<dbReference type="Pfam" id="PF00389">
    <property type="entry name" value="2-Hacid_dh"/>
    <property type="match status" value="1"/>
</dbReference>
<dbReference type="Pfam" id="PF02826">
    <property type="entry name" value="2-Hacid_dh_C"/>
    <property type="match status" value="1"/>
</dbReference>
<comment type="pathway">
    <text evidence="2">Amino-acid biosynthesis; L-serine biosynthesis; L-serine from 3-phospho-D-glycerate: step 1/3.</text>
</comment>
<dbReference type="AlphaFoldDB" id="A0A9W7L5F9"/>
<evidence type="ECO:0000259" key="13">
    <source>
        <dbReference type="PROSITE" id="PS51671"/>
    </source>
</evidence>
<dbReference type="GO" id="GO:0051287">
    <property type="term" value="F:NAD binding"/>
    <property type="evidence" value="ECO:0007669"/>
    <property type="project" value="InterPro"/>
</dbReference>
<dbReference type="InterPro" id="IPR006140">
    <property type="entry name" value="D-isomer_DH_NAD-bd"/>
</dbReference>
<dbReference type="InterPro" id="IPR043926">
    <property type="entry name" value="ABCG_dom"/>
</dbReference>
<dbReference type="GO" id="GO:0016020">
    <property type="term" value="C:membrane"/>
    <property type="evidence" value="ECO:0007669"/>
    <property type="project" value="UniProtKB-SubCell"/>
</dbReference>
<dbReference type="InterPro" id="IPR036291">
    <property type="entry name" value="NAD(P)-bd_dom_sf"/>
</dbReference>
<feature type="transmembrane region" description="Helical" evidence="11">
    <location>
        <begin position="322"/>
        <end position="341"/>
    </location>
</feature>
<evidence type="ECO:0000256" key="11">
    <source>
        <dbReference type="SAM" id="Phobius"/>
    </source>
</evidence>
<gene>
    <name evidence="14" type="ORF">TrRE_jg11286</name>
</gene>
<evidence type="ECO:0000256" key="10">
    <source>
        <dbReference type="ARBA" id="ARBA00048731"/>
    </source>
</evidence>
<dbReference type="SUPFAM" id="SSF51735">
    <property type="entry name" value="NAD(P)-binding Rossmann-fold domains"/>
    <property type="match status" value="1"/>
</dbReference>
<sequence length="1005" mass="109117">MSYSVPGQKKGTRKRILHDLDLVFQSGSLTALMGPSGAGKTSLLSVLSGNAPSGSVSGKVLVNEQPSPAGFKRISALVPQDDVLLSSLTPAESLNFAARLRLNVSASERSSRVSSVLASLSLTPHSDTLIGSVDKRGLSGGQRKRVSIALELLINPSILFLDEPTSGLDSKMAEDVASILRSLAHGQGRTVICTIHQPSYRIFSSFDCLVLLSAGRAVYANTVGETLGYFSSPPLSSPPPTHENPVDFYMRVLQDADSPVDFQGLWEVSPLNEINKEATSGSWGPGDLAFVNRKTYAVSRWSQFWVLFQRFCLDYVKDKTKFFGGGCLKITVGVMIGVVWLDQARPGEDGMYTQGSIFPTQGALFVCLFSSVMDTLFPTVMVMPTTKSLLKREYKNGVYSLPPYFFAQLLSNVFFQTINAVLMGVPIYLLVGLNMARWRIFVFLGCLAVMSSIGAALGLFIGSLVDNTQQAQQVVMPTLVPLELFSGYIIPYDKIPGWSVWLYHVSFFAYALSLLEINQFEGAVFSDCVVPDVPDGACPVVCFETGEELLASMNIYKGDVGKDTRSLSLALDLDHKMVDNVPGVFRIQTYNKISPVGLNNYPTSHYEVVDEPMTPNSHGIMIRSHKLKEEEVPLTVRCIARCGAGTNNVPVPRMTELGIPVFNTPGANANAVKELVLCGLLLASRKIVQGIGHMKKLGDEGLAKERVEKDKAMFGGQELKGKTLGVIGLGHIGAATARDAAALGMNVVGYDPGMSIENALKLPNDTKLVDSMKNVFATADYISLNIPYINKSQAEGGTHGIIGRDLLMTMKKDASILNFARGELVDSEALKDWFDAGSTGKYISDFPDDLLYDHENVILLPHLGASTEEAEDAAATMAASTIKQFLENGTIVNSVNFPETKLEARGDTTVRMAIINENKTGVLANILQAISDANLNILQQVNKSRDNIAYNVIDVELDSLADGKFQTWSELQETLTMIDGVVSSRFMNDVYGTGYAKKVEGQYFV</sequence>
<evidence type="ECO:0000313" key="14">
    <source>
        <dbReference type="EMBL" id="GMI33611.1"/>
    </source>
</evidence>
<comment type="caution">
    <text evidence="14">The sequence shown here is derived from an EMBL/GenBank/DDBJ whole genome shotgun (WGS) entry which is preliminary data.</text>
</comment>
<keyword evidence="7" id="KW-0067">ATP-binding</keyword>
<dbReference type="GO" id="GO:0016887">
    <property type="term" value="F:ATP hydrolysis activity"/>
    <property type="evidence" value="ECO:0007669"/>
    <property type="project" value="InterPro"/>
</dbReference>
<keyword evidence="4" id="KW-0813">Transport</keyword>
<dbReference type="PANTHER" id="PTHR48041">
    <property type="entry name" value="ABC TRANSPORTER G FAMILY MEMBER 28"/>
    <property type="match status" value="1"/>
</dbReference>
<dbReference type="InterPro" id="IPR003593">
    <property type="entry name" value="AAA+_ATPase"/>
</dbReference>
<dbReference type="InterPro" id="IPR017871">
    <property type="entry name" value="ABC_transporter-like_CS"/>
</dbReference>
<dbReference type="Pfam" id="PF00005">
    <property type="entry name" value="ABC_tran"/>
    <property type="match status" value="1"/>
</dbReference>
<dbReference type="PROSITE" id="PS00065">
    <property type="entry name" value="D_2_HYDROXYACID_DH_1"/>
    <property type="match status" value="1"/>
</dbReference>
<name>A0A9W7L5F9_9STRA</name>
<reference evidence="14" key="1">
    <citation type="submission" date="2022-07" db="EMBL/GenBank/DDBJ databases">
        <title>Genome analysis of Parmales, a sister group of diatoms, reveals the evolutionary specialization of diatoms from phago-mixotrophs to photoautotrophs.</title>
        <authorList>
            <person name="Ban H."/>
            <person name="Sato S."/>
            <person name="Yoshikawa S."/>
            <person name="Kazumasa Y."/>
            <person name="Nakamura Y."/>
            <person name="Ichinomiya M."/>
            <person name="Saitoh K."/>
            <person name="Sato N."/>
            <person name="Blanc-Mathieu R."/>
            <person name="Endo H."/>
            <person name="Kuwata A."/>
            <person name="Ogata H."/>
        </authorList>
    </citation>
    <scope>NUCLEOTIDE SEQUENCE</scope>
</reference>